<gene>
    <name evidence="1" type="ORF">CI610_03669</name>
</gene>
<proteinExistence type="predicted"/>
<accession>A0A2H9T2G9</accession>
<dbReference type="EMBL" id="NSIT01000643">
    <property type="protein sequence ID" value="PJE77409.1"/>
    <property type="molecule type" value="Genomic_DNA"/>
</dbReference>
<evidence type="ECO:0000313" key="1">
    <source>
        <dbReference type="EMBL" id="PJE77409.1"/>
    </source>
</evidence>
<dbReference type="AlphaFoldDB" id="A0A2H9T2G9"/>
<name>A0A2H9T2G9_9ZZZZ</name>
<reference evidence="1" key="1">
    <citation type="journal article" date="2017" name="Appl. Environ. Microbiol.">
        <title>Molecular characterization of an Endozoicomonas-like organism causing infection in king scallop Pecten maximus L.</title>
        <authorList>
            <person name="Cano I."/>
            <person name="van Aerle R."/>
            <person name="Ross S."/>
            <person name="Verner-Jeffreys D.W."/>
            <person name="Paley R.K."/>
            <person name="Rimmer G."/>
            <person name="Ryder D."/>
            <person name="Hooper P."/>
            <person name="Stone D."/>
            <person name="Feist S.W."/>
        </authorList>
    </citation>
    <scope>NUCLEOTIDE SEQUENCE</scope>
</reference>
<comment type="caution">
    <text evidence="1">The sequence shown here is derived from an EMBL/GenBank/DDBJ whole genome shotgun (WGS) entry which is preliminary data.</text>
</comment>
<protein>
    <submittedName>
        <fullName evidence="1">Uncharacterized protein</fullName>
    </submittedName>
</protein>
<organism evidence="1">
    <name type="scientific">invertebrate metagenome</name>
    <dbReference type="NCBI Taxonomy" id="1711999"/>
    <lineage>
        <taxon>unclassified sequences</taxon>
        <taxon>metagenomes</taxon>
        <taxon>organismal metagenomes</taxon>
    </lineage>
</organism>
<sequence length="125" mass="14484">MPSSNKHASLYNKYMYSDMKLGGGETKFPQTPFFQTANPCQYTKIICVADAIKYGDSFKIFIASRYRGIYIVVSWHKYIITALINMCYKTATNISEYFMKSLNTLIRQKNIILLTIMSRFLLKCT</sequence>